<accession>J7S5W6</accession>
<dbReference type="eggNOG" id="ENOG502S3GT">
    <property type="taxonomic scope" value="Eukaryota"/>
</dbReference>
<evidence type="ECO:0000256" key="1">
    <source>
        <dbReference type="SAM" id="MobiDB-lite"/>
    </source>
</evidence>
<sequence>MSLKELVPNGTKLADLEKRMVEDTMVRDGLVVGLRQVREEILPIRLKFNAFLNKMSHLDSEPQGAKTNEERFKEVRDNLLDLYKSIQTLSARFHEIQPLFSVIEQFGAVDGEKQFCPLETLGNGPTVSSIPTTVPTAPVGKKSAVSTPANNDKPSPSVGPTASSAAAKKPRKPRQSKKTPVHTPAGNPTPRTAAQTPLSVPSSSGPGGDVGVSSGAAAAAAASAMNSTISMPQHILSSAMSPMMGSTMGTPNNMNQMSSSQQPQAPQQQQQQVHAPFMGANPAASTNNTSAQSLTPANILSMNNGNMNATNAERPERYGSVDLSSMDLGNLDLGSLNMDFL</sequence>
<feature type="compositionally biased region" description="Polar residues" evidence="1">
    <location>
        <begin position="189"/>
        <end position="198"/>
    </location>
</feature>
<feature type="compositionally biased region" description="Polar residues" evidence="1">
    <location>
        <begin position="144"/>
        <end position="154"/>
    </location>
</feature>
<gene>
    <name evidence="2" type="primary">KNAG0C02950</name>
    <name evidence="2" type="ordered locus">KNAG_0C02950</name>
</gene>
<dbReference type="GO" id="GO:0006357">
    <property type="term" value="P:regulation of transcription by RNA polymerase II"/>
    <property type="evidence" value="ECO:0007669"/>
    <property type="project" value="InterPro"/>
</dbReference>
<dbReference type="GeneID" id="34525086"/>
<dbReference type="Pfam" id="PF11593">
    <property type="entry name" value="Med3"/>
    <property type="match status" value="1"/>
</dbReference>
<name>J7S5W6_HUIN7</name>
<dbReference type="EMBL" id="HE978316">
    <property type="protein sequence ID" value="CCK69406.1"/>
    <property type="molecule type" value="Genomic_DNA"/>
</dbReference>
<feature type="compositionally biased region" description="Low complexity" evidence="1">
    <location>
        <begin position="125"/>
        <end position="139"/>
    </location>
</feature>
<feature type="region of interest" description="Disordered" evidence="1">
    <location>
        <begin position="122"/>
        <end position="211"/>
    </location>
</feature>
<proteinExistence type="predicted"/>
<dbReference type="RefSeq" id="XP_022463652.1">
    <property type="nucleotide sequence ID" value="XM_022607014.1"/>
</dbReference>
<feature type="region of interest" description="Disordered" evidence="1">
    <location>
        <begin position="246"/>
        <end position="273"/>
    </location>
</feature>
<dbReference type="OrthoDB" id="4070475at2759"/>
<evidence type="ECO:0008006" key="4">
    <source>
        <dbReference type="Google" id="ProtNLM"/>
    </source>
</evidence>
<dbReference type="Proteomes" id="UP000006310">
    <property type="component" value="Chromosome 3"/>
</dbReference>
<dbReference type="AlphaFoldDB" id="J7S5W6"/>
<dbReference type="KEGG" id="kng:KNAG_0C02950"/>
<dbReference type="HOGENOM" id="CLU_049224_0_0_1"/>
<evidence type="ECO:0000313" key="2">
    <source>
        <dbReference type="EMBL" id="CCK69406.1"/>
    </source>
</evidence>
<feature type="compositionally biased region" description="Basic residues" evidence="1">
    <location>
        <begin position="168"/>
        <end position="180"/>
    </location>
</feature>
<keyword evidence="3" id="KW-1185">Reference proteome</keyword>
<dbReference type="STRING" id="1071383.J7S5W6"/>
<reference evidence="3" key="2">
    <citation type="submission" date="2012-08" db="EMBL/GenBank/DDBJ databases">
        <title>Genome sequence of Kazachstania naganishii.</title>
        <authorList>
            <person name="Gordon J.L."/>
            <person name="Armisen D."/>
            <person name="Proux-Wera E."/>
            <person name="OhEigeartaigh S.S."/>
            <person name="Byrne K.P."/>
            <person name="Wolfe K.H."/>
        </authorList>
    </citation>
    <scope>NUCLEOTIDE SEQUENCE [LARGE SCALE GENOMIC DNA]</scope>
    <source>
        <strain evidence="3">ATCC MYA-139 / BCRC 22969 / CBS 8797 / CCRC 22969 / KCTC 17520 / NBRC 10181 / NCYC 3082</strain>
    </source>
</reference>
<organism evidence="2 3">
    <name type="scientific">Huiozyma naganishii (strain ATCC MYA-139 / BCRC 22969 / CBS 8797 / KCTC 17520 / NBRC 10181 / NCYC 3082 / Yp74L-3)</name>
    <name type="common">Yeast</name>
    <name type="synonym">Kazachstania naganishii</name>
    <dbReference type="NCBI Taxonomy" id="1071383"/>
    <lineage>
        <taxon>Eukaryota</taxon>
        <taxon>Fungi</taxon>
        <taxon>Dikarya</taxon>
        <taxon>Ascomycota</taxon>
        <taxon>Saccharomycotina</taxon>
        <taxon>Saccharomycetes</taxon>
        <taxon>Saccharomycetales</taxon>
        <taxon>Saccharomycetaceae</taxon>
        <taxon>Huiozyma</taxon>
    </lineage>
</organism>
<dbReference type="OMA" id="FIQIMAN"/>
<feature type="compositionally biased region" description="Low complexity" evidence="1">
    <location>
        <begin position="251"/>
        <end position="272"/>
    </location>
</feature>
<dbReference type="GO" id="GO:0003712">
    <property type="term" value="F:transcription coregulator activity"/>
    <property type="evidence" value="ECO:0007669"/>
    <property type="project" value="InterPro"/>
</dbReference>
<dbReference type="InterPro" id="IPR020998">
    <property type="entry name" value="Med3"/>
</dbReference>
<dbReference type="GO" id="GO:0016592">
    <property type="term" value="C:mediator complex"/>
    <property type="evidence" value="ECO:0007669"/>
    <property type="project" value="InterPro"/>
</dbReference>
<reference evidence="2 3" key="1">
    <citation type="journal article" date="2011" name="Proc. Natl. Acad. Sci. U.S.A.">
        <title>Evolutionary erosion of yeast sex chromosomes by mating-type switching accidents.</title>
        <authorList>
            <person name="Gordon J.L."/>
            <person name="Armisen D."/>
            <person name="Proux-Wera E."/>
            <person name="Oheigeartaigh S.S."/>
            <person name="Byrne K.P."/>
            <person name="Wolfe K.H."/>
        </authorList>
    </citation>
    <scope>NUCLEOTIDE SEQUENCE [LARGE SCALE GENOMIC DNA]</scope>
    <source>
        <strain evidence="3">ATCC MYA-139 / BCRC 22969 / CBS 8797 / CCRC 22969 / KCTC 17520 / NBRC 10181 / NCYC 3082</strain>
    </source>
</reference>
<evidence type="ECO:0000313" key="3">
    <source>
        <dbReference type="Proteomes" id="UP000006310"/>
    </source>
</evidence>
<protein>
    <recommendedName>
        <fullName evidence="4">Mediator of RNA polymerase II transcription subunit 3</fullName>
    </recommendedName>
</protein>